<sequence length="217" mass="24554">MEAKWVVKNNRRSLILFFCGWGFDERCIKHISNQSHDVVAIYDYRSLDFDASVTNGYDEVVLVAWSFGVWAAGWLMEQGLLKANSAYAINGTLNPVSDSEGIPPAIFEGTVGNLTEATMKKFMMRICGGARGYAELSELMPQRCFEEQKEELILLGEYFQKRPFSNQDIWSLALISADDLIFPFQNMKNHWGDKATTIAGAHLCFGKVESWEEIISE</sequence>
<proteinExistence type="predicted"/>
<organism evidence="1 2">
    <name type="scientific">Acetobacteroides hydrogenigenes</name>
    <dbReference type="NCBI Taxonomy" id="979970"/>
    <lineage>
        <taxon>Bacteria</taxon>
        <taxon>Pseudomonadati</taxon>
        <taxon>Bacteroidota</taxon>
        <taxon>Bacteroidia</taxon>
        <taxon>Bacteroidales</taxon>
        <taxon>Rikenellaceae</taxon>
        <taxon>Acetobacteroides</taxon>
    </lineage>
</organism>
<dbReference type="Pfam" id="PF04301">
    <property type="entry name" value="BioG"/>
    <property type="match status" value="1"/>
</dbReference>
<evidence type="ECO:0000313" key="1">
    <source>
        <dbReference type="EMBL" id="TCN72301.1"/>
    </source>
</evidence>
<evidence type="ECO:0000313" key="2">
    <source>
        <dbReference type="Proteomes" id="UP000294830"/>
    </source>
</evidence>
<dbReference type="OrthoDB" id="7688089at2"/>
<comment type="caution">
    <text evidence="1">The sequence shown here is derived from an EMBL/GenBank/DDBJ whole genome shotgun (WGS) entry which is preliminary data.</text>
</comment>
<name>A0A4R2ETL7_9BACT</name>
<dbReference type="AlphaFoldDB" id="A0A4R2ETL7"/>
<accession>A0A4R2ETL7</accession>
<dbReference type="InterPro" id="IPR007398">
    <property type="entry name" value="BioG"/>
</dbReference>
<keyword evidence="2" id="KW-1185">Reference proteome</keyword>
<dbReference type="RefSeq" id="WP_131838354.1">
    <property type="nucleotide sequence ID" value="NZ_SLWB01000002.1"/>
</dbReference>
<dbReference type="SUPFAM" id="SSF53474">
    <property type="entry name" value="alpha/beta-Hydrolases"/>
    <property type="match status" value="1"/>
</dbReference>
<reference evidence="1 2" key="1">
    <citation type="submission" date="2019-03" db="EMBL/GenBank/DDBJ databases">
        <title>Genomic Encyclopedia of Archaeal and Bacterial Type Strains, Phase II (KMG-II): from individual species to whole genera.</title>
        <authorList>
            <person name="Goeker M."/>
        </authorList>
    </citation>
    <scope>NUCLEOTIDE SEQUENCE [LARGE SCALE GENOMIC DNA]</scope>
    <source>
        <strain evidence="1 2">RL-C</strain>
    </source>
</reference>
<protein>
    <submittedName>
        <fullName evidence="1">Biotin synthesis protein BioG</fullName>
    </submittedName>
</protein>
<dbReference type="Proteomes" id="UP000294830">
    <property type="component" value="Unassembled WGS sequence"/>
</dbReference>
<dbReference type="InterPro" id="IPR029058">
    <property type="entry name" value="AB_hydrolase_fold"/>
</dbReference>
<dbReference type="EMBL" id="SLWB01000002">
    <property type="protein sequence ID" value="TCN72301.1"/>
    <property type="molecule type" value="Genomic_DNA"/>
</dbReference>
<gene>
    <name evidence="1" type="ORF">CLV25_102267</name>
</gene>